<evidence type="ECO:0000259" key="2">
    <source>
        <dbReference type="Pfam" id="PF13229"/>
    </source>
</evidence>
<evidence type="ECO:0000256" key="1">
    <source>
        <dbReference type="SAM" id="MobiDB-lite"/>
    </source>
</evidence>
<name>A0A927BB70_9BACT</name>
<feature type="domain" description="Right handed beta helix" evidence="2">
    <location>
        <begin position="619"/>
        <end position="771"/>
    </location>
</feature>
<feature type="compositionally biased region" description="Basic and acidic residues" evidence="1">
    <location>
        <begin position="349"/>
        <end position="358"/>
    </location>
</feature>
<dbReference type="InterPro" id="IPR039448">
    <property type="entry name" value="Beta_helix"/>
</dbReference>
<dbReference type="InterPro" id="IPR011050">
    <property type="entry name" value="Pectin_lyase_fold/virulence"/>
</dbReference>
<feature type="region of interest" description="Disordered" evidence="1">
    <location>
        <begin position="28"/>
        <end position="48"/>
    </location>
</feature>
<protein>
    <submittedName>
        <fullName evidence="3">Gliding motility-associated C-terminal domain-containing protein</fullName>
    </submittedName>
</protein>
<dbReference type="Gene3D" id="2.60.40.2700">
    <property type="match status" value="18"/>
</dbReference>
<dbReference type="InterPro" id="IPR013783">
    <property type="entry name" value="Ig-like_fold"/>
</dbReference>
<dbReference type="SUPFAM" id="SSF49478">
    <property type="entry name" value="Cna protein B-type domain"/>
    <property type="match status" value="2"/>
</dbReference>
<evidence type="ECO:0000313" key="3">
    <source>
        <dbReference type="EMBL" id="MBD2767236.1"/>
    </source>
</evidence>
<keyword evidence="4" id="KW-1185">Reference proteome</keyword>
<feature type="compositionally biased region" description="Polar residues" evidence="1">
    <location>
        <begin position="362"/>
        <end position="371"/>
    </location>
</feature>
<organism evidence="3 4">
    <name type="scientific">Hymenobacter montanus</name>
    <dbReference type="NCBI Taxonomy" id="2771359"/>
    <lineage>
        <taxon>Bacteria</taxon>
        <taxon>Pseudomonadati</taxon>
        <taxon>Bacteroidota</taxon>
        <taxon>Cytophagia</taxon>
        <taxon>Cytophagales</taxon>
        <taxon>Hymenobacteraceae</taxon>
        <taxon>Hymenobacter</taxon>
    </lineage>
</organism>
<dbReference type="Pfam" id="PF13620">
    <property type="entry name" value="CarboxypepD_reg"/>
    <property type="match status" value="1"/>
</dbReference>
<dbReference type="RefSeq" id="WP_191004062.1">
    <property type="nucleotide sequence ID" value="NZ_JACXAD010000004.1"/>
</dbReference>
<dbReference type="Pfam" id="PF13585">
    <property type="entry name" value="CHU_C"/>
    <property type="match status" value="1"/>
</dbReference>
<dbReference type="Pfam" id="PF13229">
    <property type="entry name" value="Beta_helix"/>
    <property type="match status" value="2"/>
</dbReference>
<dbReference type="NCBIfam" id="TIGR04131">
    <property type="entry name" value="Bac_Flav_CTERM"/>
    <property type="match status" value="1"/>
</dbReference>
<feature type="region of interest" description="Disordered" evidence="1">
    <location>
        <begin position="347"/>
        <end position="371"/>
    </location>
</feature>
<dbReference type="Gene3D" id="2.160.20.10">
    <property type="entry name" value="Single-stranded right-handed beta-helix, Pectin lyase-like"/>
    <property type="match status" value="2"/>
</dbReference>
<dbReference type="EMBL" id="JACXAD010000004">
    <property type="protein sequence ID" value="MBD2767236.1"/>
    <property type="molecule type" value="Genomic_DNA"/>
</dbReference>
<feature type="region of interest" description="Disordered" evidence="1">
    <location>
        <begin position="1026"/>
        <end position="1054"/>
    </location>
</feature>
<dbReference type="Proteomes" id="UP000612233">
    <property type="component" value="Unassembled WGS sequence"/>
</dbReference>
<dbReference type="SUPFAM" id="SSF51126">
    <property type="entry name" value="Pectin lyase-like"/>
    <property type="match status" value="2"/>
</dbReference>
<proteinExistence type="predicted"/>
<evidence type="ECO:0000313" key="4">
    <source>
        <dbReference type="Proteomes" id="UP000612233"/>
    </source>
</evidence>
<accession>A0A927BB70</accession>
<feature type="domain" description="Right handed beta helix" evidence="2">
    <location>
        <begin position="1289"/>
        <end position="1457"/>
    </location>
</feature>
<dbReference type="InterPro" id="IPR012334">
    <property type="entry name" value="Pectin_lyas_fold"/>
</dbReference>
<gene>
    <name evidence="3" type="ORF">IC235_04965</name>
</gene>
<dbReference type="Gene3D" id="2.60.40.10">
    <property type="entry name" value="Immunoglobulins"/>
    <property type="match status" value="2"/>
</dbReference>
<comment type="caution">
    <text evidence="3">The sequence shown here is derived from an EMBL/GenBank/DDBJ whole genome shotgun (WGS) entry which is preliminary data.</text>
</comment>
<sequence length="4596" mass="461470">MILSVGFGSGVVGQNLVKNGTFSIYRVSSDNPSSNPDEEPTSYEAAGVDNCPTNLVTLPPGSELGYFSSNSVYVGANQHPQDNGISIQCGIRSYAGGAALQQPFPGDSRYNVPASETWLYSNGNSTDAAFTFWQQTVNGLSPNTAYAFSLYTSNAIAPTTSFGVNPILELQVSDQAGTAFTTYASFQVWEDSDPLSGHEGTDLWDRRQAIFATAPGQTSAVLRVQDLAIGPYGDDLGIAAIGLRAVNSIAGTVFEDPNYGGGGGRPLNTSGTTPLGGATVELYNATTGALIGTTTTSTTPGSIGQYLFDTLPAGDYIVRVVSSTVSSARPGYVAGLLPIQTYNGTADRVGGEAPEKADAPANTGSQRLSDLNTPTTVAQSVAAVTVGATGASGVDFGFNFSTIVNANLDGQGSLRQFIANANALGDEASLVQSGTRRTATGGLQLLPAGKETSIFMVPNGGTTAAGTVRPGFRPYDGTAQGGPNSGLNSNGLVDIVSSAAFATISSPNTVVDGTTQTANIGNTNNVVLGTGGTVGVQDSVLVQLDGPEVQLRGARVGNGVEFSQTATTSAVRGLAIYGFNINVFASAGLNSQQVLIEGNVLGTPATSFTDPGAGVRTSYSNVMLQESANDVVRQNLIGFAGAAGVSVITGGTGHVVRNNEIRGNGLESARHGDGIEVNDRSDRITIVGNLFINNACEGIDTFNNDDLTWGGNNTLRNNTVSNNGVAGLEGQGIHIWSSNNATTLNRITGNRFNGVLVGTGATGNVFSQNSFAANGGLGLDLVPLGNYLGDGPTLNDLNDTDTGTNNFLNFPVLATVTIAGGNLMVRGFARPGALVELYAAAVDPTGFGEGQTYLFAATEGSAQDTDNTTGAYGPGAVNGLAQGRDNTNKFAFSVPLSSLTPAQQAAVTAAGARLTATATLGGNTSEFGGNVAVGALLTGVVFEDVNYGGSAGRSLAASAGVPRPGATVELYDNTGTFLSSTTTDAAGEYSFSVPAGTYTVRVVSGTVSSSRPGYIAGLLPVPTYNGSPDRVGGEAPEKADAPANTGSQRLSDLNTPTTVAQSVATVTAGAPGVDFGFNFSTIVNTNDAGQGSLRQFVLNSNALGGEANLAQSGSYTDLVTGATVPLPTGQETSIFMIPDGQAHPGLRAGVVNQLSAQGVAIIRPGSTLLLTGANAAVDGRTQTFNIGNTNNVVLGTGGTVGTNNTPISQLNGPEVQVQGNASGFAGLQSGAGASATSNGLLFAGLAVYGFQDDILLYGQSNTVTQMVVGTPATAFTDPGASSRTLRNNIGVTGSTNRLARVVGNLIGYAGIGGVYLDVNSSGLVVTGNEIIGAGAATDYGDALSLNGGDATVTGNFVHDNSGPCYDAYSSNGKAPHIITGNTFRGKGSAGNPAANESMNLRVMASGSVVRENIISGSVGPGILIGPQTQNVVISRNSMFDNGGLTGQVGIDLLTATDNLDKGTAPFVTLNDTGDGDAGANDLLNYPVITSAAVSNGQLELRGFARPGALIEFFHVGSTANSSGFGEGKTYLVSQTEGSADDTDSSTGAYTGLINGLNQGSDNTNKFSFSIPLATLSAAQQAALNACGAQLTATATLGGTSEFSGNVTISPAPVVIRVTDPVPVCAGATVRLSAGPRPGYLFTWYNGATIVNGGGAVLNDSVFVASVAGSYQVQLTAVGCAGVSTTSPAVAITVLPAINPGSIAAAQMLCAGDQPAPFTSVAPADGGTGTFSYQWESSPDNTTWTAISSATAADYAAGPVAATTYFRRQAISGSCTPVASNTVALTVSPVLTAGAIEADQTLCAGTTPAPLTSTTAPSGGTGTYTYQWESSPDNSAWTAISGALAADYAPAAITSTTYFRRRVTSGAGTCATAVSNVVTLTVVPAVTASTIGSDQTLCAGSTPDPLTSVVAATGGTGAYAYQWESSLDNTTWTAIAGATGATYALGPLTATTYFRQQVSSGGCVPVTSNTVTLSVTPGLTAGTIGRDQTLCAGATPEPLSSLTAPTGGTGTYAYQWESSADNTAWTSIVGATSADFAPGPVSATTYFRRQVTSGTGSCAIVASAPVVLTVLPTLLAGSVAADQTVCAGAVPAPLTDTGAPSGGTGTYAYQWESSLDNITWTAIAGATNAGFAPGPLAATTYFRRQVMSGTGSCSTAYANTVTITILPSLTPGSIAADQTLCVGATPAPFTGTSPSGGTGTYAYQWESSADNATWTAISGATAADYSAGPVSATTYFRRQVSSGSGSCAPVLSNIITITISPALAAGRIAADQQINSGTTPVPLTSTAPATGGTGSYTYQWESSADNTNFTAVVGATSPGYAPGALTQTTYYRRQVSSGTGTCATAVSNVVTITVVAPGVLTAGSIAADQTLCIGATPAPLTSTAPAAGGTGTYAYQWESSLDNVTFTAIAGATNPDYAPGPVSQTTYFRRQVTSGAGAGSTTYTAAVTITVSPALVAGRIAADQTLCAGATPAPLTSTAATGGTGTYTYQWESSLDNTSWTAISGATAADFAPGPVVATTYFRYQVSSGTCGAAVSNTVVLTVSPGLTAGTVGSDQTLCAGTLPAPLTSTTAPSGGTGTYAYQWELSTDNSTWTAINGAVAADYTPAAMTSTTYFRRQVSSGTGACATATSNTVTITITPALVAGRIAADQQINSGTAPVPLTSTTPATGGTGSYAYQWESSVDNATFSTLAGAISPDYAPGALTQTTYFRRQAVSGTGACATAVSNVVTITVVAPGVLTAGSIAADQTLCIGATPAPLTSTAPAAGGTGTYTYQWESSLDNVTFTAIAGATNPDYAPGPVSQTTYFRRQVISGTGTGSTAYTAAVTITISPALVAGRIAADQTLCAGATPAPLTSQAPAAGGTGTYTYQWESSADNATWTAIGGATAADFAPGAVASTTYFRRQVLSGTCAPAVSNTVVLTVSPDLTAGAIGSDQTLCAGTSPAPLTSTTAPTGGTGTYAYQWESSLDNATWTLIAGATSSGYSPGLLATTTYFRRQVSSGASCSATSNTVTISITPALVAGGIAANQQINSGSTPAPFTSTTAATGGTGTYAYQWESSLDNVTFTAIAGATVATYAPGPLTQTTYYRRQVASGTCLAAVSNVVTITVVAPGVLTAGSIAGDQTLCAGAAPAPLTSTAPATGGTGTYAYQWESSLDNVTFTAIAGATNPDYAPGPLTQTTYFRRQVTSGTGAGSTAYTAAVTINISPALVAGRIAADQALCAGATPAPFTSQAPATGGTGTYTYQWESSVDNTSWTAISGATAADFASGSVVATTYFRRQVSSGTCAPAVSNTVVLTVSPGLSAGTVGRDQSLCAGASPAPLTGTTAPSGGTGTYAYQWESSTDNSTWTAINGAVAADYAPAAMTSTTYFRRQVSSGTGNCATATSNTVTITITPALIAGRIAADQQINSGTAPVPLTSTAPATGGTGTYAYQWESSLDNVTFTAITGATAAMYAPGTLTQTTYYRRQVTSGTGTCARAVSNAVTITVVAPGVLTAGSIAADQTICSGATPAPLTSTAPAAGGTGTYTYQWESSLDNVTFTAIAGATNLDYAPGLLTQTTYFRRQVTSGTGAGSTAYTAAVTVTISPALVAGRIAADQTLCAGATPAPLTSQAPAAGGTGTYTYQWESSADNATWTAISGATGVDFAPGAVASTTYFRRQVSSGTCAPAVSNTVVLTVSPGLSAGTVGSDQTLCTGASPARLTGTAATGGTGTYAYQWESSTDNSTWTAINGAVAADYTPAAMTSTTYFRRKVSSGTGSCTTATSNTVTITITPALIAGRIAADQQINSGTTPVPLTSTAPATGGTGSYTYQWESSADNTNFTAVVGATSPGYAPGALTQTTYFRRQAVSGTGICSTAVSNVVTVTVVAPGVLTAGSIGADQTLCIGATPAPLTSTAPAAGGTGTYTYQWESSLDNVTFTAIAGATNLDYAPGPVSQTTYFRRQVTSGTGTGSTAYTAAVTITVSPVLVAGRIAADQTLCAGAIPAPFTSQAPAAGGTGTYTYQWESSADNATWTAISGATSPGYAPGSLAVTTYFRRLVTSGTGPCATAASQVVTISVLPAVAAGTIGADQTLCSNTTPAPLTNMSGASGGGGTYSYQWESSSDNTTWMAVSGASAATYAPGPLTQTTYFRRRVTSGTGACATAVSNVAILTVAPAQTASIALATPAPQCAGSALTLTPVLTNAGPAPTFRWFVNNVLAATTPTFTSATLANNDQVRVEMTPTPNACISGVPTAVVTVTITPAVEASVAIRALGAGGPACAGTVLSFDIDRATGAGPTPQYQWLLNGTAVPGSTGPTFSSATLRDNDRIRLQMTASASCARPAVVTSNELVISLRPDVLPTLSIVSSGPACKGSAASFSIAGSSNLGTAPAYQWRVDGVDVPGAQGVTFSSATLRDGQLVTLAVRTLTATCSQPVSVVSNAVPATFIAMVDVEAGPDKEIVEGESVVLEGTANGAYPVEWSPDRDLSFVGGNLLRPVVAPKKTTVYTLRANINGCQDESRVTVKVLPIIGIPDAFSPNGDGINDTWEIDRIGNFPGNTVQVYNRWGSQIFSTTNYGRTNEWNGTSQGQAMPVGTYYYVITLGNGKTYSGSLTIVY</sequence>
<feature type="compositionally biased region" description="Basic and acidic residues" evidence="1">
    <location>
        <begin position="1031"/>
        <end position="1040"/>
    </location>
</feature>
<feature type="compositionally biased region" description="Polar residues" evidence="1">
    <location>
        <begin position="1044"/>
        <end position="1054"/>
    </location>
</feature>
<reference evidence="3" key="1">
    <citation type="submission" date="2020-09" db="EMBL/GenBank/DDBJ databases">
        <authorList>
            <person name="Kim M.K."/>
        </authorList>
    </citation>
    <scope>NUCLEOTIDE SEQUENCE</scope>
    <source>
        <strain evidence="3">BT664</strain>
    </source>
</reference>
<dbReference type="InterPro" id="IPR026341">
    <property type="entry name" value="T9SS_type_B"/>
</dbReference>
<dbReference type="SMART" id="SM00710">
    <property type="entry name" value="PbH1"/>
    <property type="match status" value="8"/>
</dbReference>
<dbReference type="InterPro" id="IPR006626">
    <property type="entry name" value="PbH1"/>
</dbReference>